<dbReference type="PANTHER" id="PTHR40099:SF1">
    <property type="entry name" value="ACETOLACTATE SYNTHASE, SMALL SUBUNIT"/>
    <property type="match status" value="1"/>
</dbReference>
<dbReference type="AlphaFoldDB" id="A0A7J0BKF1"/>
<dbReference type="EMBL" id="BLVO01000013">
    <property type="protein sequence ID" value="GFM34119.1"/>
    <property type="molecule type" value="Genomic_DNA"/>
</dbReference>
<feature type="domain" description="ACT" evidence="1">
    <location>
        <begin position="5"/>
        <end position="79"/>
    </location>
</feature>
<reference evidence="2 3" key="1">
    <citation type="submission" date="2020-05" db="EMBL/GenBank/DDBJ databases">
        <title>Draft genome sequence of Desulfovibrio sp. strain HN2T.</title>
        <authorList>
            <person name="Ueno A."/>
            <person name="Tamazawa S."/>
            <person name="Tamamura S."/>
            <person name="Murakami T."/>
            <person name="Kiyama T."/>
            <person name="Inomata H."/>
            <person name="Amano Y."/>
            <person name="Miyakawa K."/>
            <person name="Tamaki H."/>
            <person name="Naganuma T."/>
            <person name="Kaneko K."/>
        </authorList>
    </citation>
    <scope>NUCLEOTIDE SEQUENCE [LARGE SCALE GENOMIC DNA]</scope>
    <source>
        <strain evidence="2 3">HN2</strain>
    </source>
</reference>
<dbReference type="SUPFAM" id="SSF55021">
    <property type="entry name" value="ACT-like"/>
    <property type="match status" value="2"/>
</dbReference>
<evidence type="ECO:0000313" key="3">
    <source>
        <dbReference type="Proteomes" id="UP000503840"/>
    </source>
</evidence>
<dbReference type="RefSeq" id="WP_174405742.1">
    <property type="nucleotide sequence ID" value="NZ_BLVO01000013.1"/>
</dbReference>
<evidence type="ECO:0000313" key="2">
    <source>
        <dbReference type="EMBL" id="GFM34119.1"/>
    </source>
</evidence>
<gene>
    <name evidence="2" type="ORF">DSM101010T_24840</name>
</gene>
<dbReference type="InterPro" id="IPR045865">
    <property type="entry name" value="ACT-like_dom_sf"/>
</dbReference>
<organism evidence="2 3">
    <name type="scientific">Desulfovibrio subterraneus</name>
    <dbReference type="NCBI Taxonomy" id="2718620"/>
    <lineage>
        <taxon>Bacteria</taxon>
        <taxon>Pseudomonadati</taxon>
        <taxon>Thermodesulfobacteriota</taxon>
        <taxon>Desulfovibrionia</taxon>
        <taxon>Desulfovibrionales</taxon>
        <taxon>Desulfovibrionaceae</taxon>
        <taxon>Desulfovibrio</taxon>
    </lineage>
</organism>
<evidence type="ECO:0000259" key="1">
    <source>
        <dbReference type="PROSITE" id="PS51671"/>
    </source>
</evidence>
<dbReference type="PANTHER" id="PTHR40099">
    <property type="entry name" value="ACETOLACTATE SYNTHASE, SMALL SUBUNIT"/>
    <property type="match status" value="1"/>
</dbReference>
<comment type="caution">
    <text evidence="2">The sequence shown here is derived from an EMBL/GenBank/DDBJ whole genome shotgun (WGS) entry which is preliminary data.</text>
</comment>
<dbReference type="Proteomes" id="UP000503840">
    <property type="component" value="Unassembled WGS sequence"/>
</dbReference>
<dbReference type="InterPro" id="IPR045739">
    <property type="entry name" value="ACT_dom_pair"/>
</dbReference>
<dbReference type="PROSITE" id="PS51671">
    <property type="entry name" value="ACT"/>
    <property type="match status" value="1"/>
</dbReference>
<dbReference type="InterPro" id="IPR002912">
    <property type="entry name" value="ACT_dom"/>
</dbReference>
<protein>
    <submittedName>
        <fullName evidence="2">Amino acid-binding protein</fullName>
    </submittedName>
</protein>
<name>A0A7J0BKF1_9BACT</name>
<accession>A0A7J0BKF1</accession>
<dbReference type="Gene3D" id="3.30.2130.10">
    <property type="entry name" value="VC0802-like"/>
    <property type="match status" value="1"/>
</dbReference>
<dbReference type="Pfam" id="PF19571">
    <property type="entry name" value="ACT_8"/>
    <property type="match status" value="1"/>
</dbReference>
<dbReference type="CDD" id="cd04882">
    <property type="entry name" value="ACT_Bt0572_2"/>
    <property type="match status" value="1"/>
</dbReference>
<proteinExistence type="predicted"/>
<sequence>MKVEQISVFLENKAGRLAEVTRTLTDANINIRALSLADTSDFGILRLIVSDHERAKSVLKDNGFTVGRTTVVAVEVDDKPGGLNHILSTLSANGVNVEYMYAFVQKGGENATLIFRFDRTDQALEILQKHNIPIVPGEKLYAN</sequence>
<dbReference type="CDD" id="cd04908">
    <property type="entry name" value="ACT_Bt0572_1"/>
    <property type="match status" value="1"/>
</dbReference>
<keyword evidence="3" id="KW-1185">Reference proteome</keyword>